<dbReference type="KEGG" id="aiq:Azoinq_01170"/>
<dbReference type="EC" id="5.2.1.8" evidence="10"/>
<dbReference type="PANTHER" id="PTHR47861">
    <property type="entry name" value="FKBP-TYPE PEPTIDYL-PROLYL CIS-TRANS ISOMERASE SLYD"/>
    <property type="match status" value="1"/>
</dbReference>
<evidence type="ECO:0000259" key="11">
    <source>
        <dbReference type="PROSITE" id="PS50059"/>
    </source>
</evidence>
<keyword evidence="5 9" id="KW-0697">Rotamase</keyword>
<protein>
    <recommendedName>
        <fullName evidence="10">Peptidyl-prolyl cis-trans isomerase</fullName>
        <ecNumber evidence="10">5.2.1.8</ecNumber>
    </recommendedName>
</protein>
<keyword evidence="13" id="KW-1185">Reference proteome</keyword>
<evidence type="ECO:0000256" key="8">
    <source>
        <dbReference type="ARBA" id="ARBA00037071"/>
    </source>
</evidence>
<accession>A0A975XUY9</accession>
<dbReference type="GO" id="GO:0003755">
    <property type="term" value="F:peptidyl-prolyl cis-trans isomerase activity"/>
    <property type="evidence" value="ECO:0007669"/>
    <property type="project" value="UniProtKB-UniRule"/>
</dbReference>
<keyword evidence="7 9" id="KW-0413">Isomerase</keyword>
<feature type="domain" description="PPIase FKBP-type" evidence="11">
    <location>
        <begin position="6"/>
        <end position="83"/>
    </location>
</feature>
<keyword evidence="4" id="KW-0963">Cytoplasm</keyword>
<sequence>MQIAKNTVVTLDYNVTDPDGALVDGGQEPLVYLHGGYDDIFPKIEEALQGKDVGETLKVKLQPDDAFGEYDPALVQIEPRAEFPEVLEVGMQFEGAPEGVDEEDFVLYRVTDIADGKVVLDGNHPLAGTSLVFSCTVTDVRPASEEELEHGHVHHEHHHDEGCGCGDDEDEGGCCGGGHEGGCGCKH</sequence>
<evidence type="ECO:0000256" key="2">
    <source>
        <dbReference type="ARBA" id="ARBA00004496"/>
    </source>
</evidence>
<evidence type="ECO:0000256" key="7">
    <source>
        <dbReference type="ARBA" id="ARBA00023235"/>
    </source>
</evidence>
<evidence type="ECO:0000256" key="9">
    <source>
        <dbReference type="PROSITE-ProRule" id="PRU00277"/>
    </source>
</evidence>
<evidence type="ECO:0000313" key="13">
    <source>
        <dbReference type="Proteomes" id="UP000683428"/>
    </source>
</evidence>
<keyword evidence="6" id="KW-0143">Chaperone</keyword>
<evidence type="ECO:0000256" key="3">
    <source>
        <dbReference type="ARBA" id="ARBA00006577"/>
    </source>
</evidence>
<evidence type="ECO:0000256" key="10">
    <source>
        <dbReference type="RuleBase" id="RU003915"/>
    </source>
</evidence>
<evidence type="ECO:0000256" key="6">
    <source>
        <dbReference type="ARBA" id="ARBA00023186"/>
    </source>
</evidence>
<proteinExistence type="inferred from homology"/>
<comment type="similarity">
    <text evidence="3 10">Belongs to the FKBP-type PPIase family.</text>
</comment>
<evidence type="ECO:0000256" key="1">
    <source>
        <dbReference type="ARBA" id="ARBA00000971"/>
    </source>
</evidence>
<organism evidence="12 13">
    <name type="scientific">Azospira inquinata</name>
    <dbReference type="NCBI Taxonomy" id="2785627"/>
    <lineage>
        <taxon>Bacteria</taxon>
        <taxon>Pseudomonadati</taxon>
        <taxon>Pseudomonadota</taxon>
        <taxon>Betaproteobacteria</taxon>
        <taxon>Rhodocyclales</taxon>
        <taxon>Rhodocyclaceae</taxon>
        <taxon>Azospira</taxon>
    </lineage>
</organism>
<dbReference type="PROSITE" id="PS50059">
    <property type="entry name" value="FKBP_PPIASE"/>
    <property type="match status" value="1"/>
</dbReference>
<gene>
    <name evidence="12" type="ORF">Azoinq_01170</name>
</gene>
<comment type="subcellular location">
    <subcellularLocation>
        <location evidence="2">Cytoplasm</location>
    </subcellularLocation>
</comment>
<evidence type="ECO:0000256" key="4">
    <source>
        <dbReference type="ARBA" id="ARBA00022490"/>
    </source>
</evidence>
<reference evidence="12" key="1">
    <citation type="submission" date="2020-11" db="EMBL/GenBank/DDBJ databases">
        <title>Azospira inquinata sp. nov.</title>
        <authorList>
            <person name="Moe W.M."/>
            <person name="Mikes M.C."/>
        </authorList>
    </citation>
    <scope>NUCLEOTIDE SEQUENCE</scope>
    <source>
        <strain evidence="12">Azo-3</strain>
    </source>
</reference>
<dbReference type="AlphaFoldDB" id="A0A975XUY9"/>
<comment type="function">
    <text evidence="8">Also involved in hydrogenase metallocenter assembly, probably by participating in the nickel insertion step. This function in hydrogenase biosynthesis requires chaperone activity and the presence of the metal-binding domain, but not PPIase activity.</text>
</comment>
<dbReference type="GO" id="GO:0005737">
    <property type="term" value="C:cytoplasm"/>
    <property type="evidence" value="ECO:0007669"/>
    <property type="project" value="UniProtKB-SubCell"/>
</dbReference>
<evidence type="ECO:0000256" key="5">
    <source>
        <dbReference type="ARBA" id="ARBA00023110"/>
    </source>
</evidence>
<name>A0A975XUY9_9RHOO</name>
<dbReference type="PANTHER" id="PTHR47861:SF3">
    <property type="entry name" value="FKBP-TYPE PEPTIDYL-PROLYL CIS-TRANS ISOMERASE SLYD"/>
    <property type="match status" value="1"/>
</dbReference>
<dbReference type="Proteomes" id="UP000683428">
    <property type="component" value="Chromosome"/>
</dbReference>
<dbReference type="EMBL" id="CP064782">
    <property type="protein sequence ID" value="QWT49260.1"/>
    <property type="molecule type" value="Genomic_DNA"/>
</dbReference>
<evidence type="ECO:0000313" key="12">
    <source>
        <dbReference type="EMBL" id="QWT49260.1"/>
    </source>
</evidence>
<dbReference type="InterPro" id="IPR001179">
    <property type="entry name" value="PPIase_FKBP_dom"/>
</dbReference>
<dbReference type="Pfam" id="PF00254">
    <property type="entry name" value="FKBP_C"/>
    <property type="match status" value="1"/>
</dbReference>
<comment type="catalytic activity">
    <reaction evidence="1 9 10">
        <text>[protein]-peptidylproline (omega=180) = [protein]-peptidylproline (omega=0)</text>
        <dbReference type="Rhea" id="RHEA:16237"/>
        <dbReference type="Rhea" id="RHEA-COMP:10747"/>
        <dbReference type="Rhea" id="RHEA-COMP:10748"/>
        <dbReference type="ChEBI" id="CHEBI:83833"/>
        <dbReference type="ChEBI" id="CHEBI:83834"/>
        <dbReference type="EC" id="5.2.1.8"/>
    </reaction>
</comment>